<dbReference type="CDD" id="cd03801">
    <property type="entry name" value="GT4_PimA-like"/>
    <property type="match status" value="1"/>
</dbReference>
<gene>
    <name evidence="3" type="ORF">CV102_22565</name>
</gene>
<feature type="domain" description="Glycosyltransferase subfamily 4-like N-terminal" evidence="2">
    <location>
        <begin position="22"/>
        <end position="197"/>
    </location>
</feature>
<dbReference type="Gene3D" id="3.40.50.2000">
    <property type="entry name" value="Glycogen Phosphorylase B"/>
    <property type="match status" value="2"/>
</dbReference>
<accession>A0A8J8TN90</accession>
<sequence>MNVLHLYDGHEKVFEGRGSVPNVVWNLARETAARGHEVTVLERQWDGLPERSVHEGVRFERIPLRTGPTEPWEQIPYEMVSSPRGAATLLLDRTNFAARALSRLRELEFDVVHVHLPFAGNVLATVAPWIANRMVYTAHIGETETRVRETRFSPDAYLARRAARTIVLNPEMRSAFESRGVAAEKLAVIPNGVDIDRFQQVDPGVCEQVRVEHDLEGSRIVLFVGTVTPRKGVVELLRAAAQVVGPRPDVRLVIVGKMDMEPTYADEVRDLIDTTGLSEHVVLTGFVPDEQIPAFYRLADLFVLPSYEEGSSIAVTEAIASGTPVVGTTIDGIVQQIDPGVHGRLVDPGDIDGLATALAELLDDGAEREAMARALERRADELSWEHIAERIVSVYRDVSGQRNVGIRPEVRS</sequence>
<evidence type="ECO:0008006" key="5">
    <source>
        <dbReference type="Google" id="ProtNLM"/>
    </source>
</evidence>
<evidence type="ECO:0000259" key="1">
    <source>
        <dbReference type="Pfam" id="PF00534"/>
    </source>
</evidence>
<evidence type="ECO:0000313" key="3">
    <source>
        <dbReference type="EMBL" id="TYL36411.1"/>
    </source>
</evidence>
<dbReference type="Pfam" id="PF13439">
    <property type="entry name" value="Glyco_transf_4"/>
    <property type="match status" value="1"/>
</dbReference>
<dbReference type="Pfam" id="PF00534">
    <property type="entry name" value="Glycos_transf_1"/>
    <property type="match status" value="1"/>
</dbReference>
<dbReference type="Proteomes" id="UP000766904">
    <property type="component" value="Unassembled WGS sequence"/>
</dbReference>
<evidence type="ECO:0000259" key="2">
    <source>
        <dbReference type="Pfam" id="PF13439"/>
    </source>
</evidence>
<dbReference type="RefSeq" id="WP_148860247.1">
    <property type="nucleotide sequence ID" value="NZ_PHNJ01000018.1"/>
</dbReference>
<dbReference type="PANTHER" id="PTHR45947">
    <property type="entry name" value="SULFOQUINOVOSYL TRANSFERASE SQD2"/>
    <property type="match status" value="1"/>
</dbReference>
<reference evidence="3" key="1">
    <citation type="submission" date="2017-11" db="EMBL/GenBank/DDBJ databases">
        <authorList>
            <person name="Kajale S.C."/>
            <person name="Sharma A."/>
        </authorList>
    </citation>
    <scope>NUCLEOTIDE SEQUENCE</scope>
    <source>
        <strain evidence="3">LS1_42</strain>
    </source>
</reference>
<name>A0A8J8TN90_9EURY</name>
<proteinExistence type="predicted"/>
<keyword evidence="4" id="KW-1185">Reference proteome</keyword>
<dbReference type="GO" id="GO:0016758">
    <property type="term" value="F:hexosyltransferase activity"/>
    <property type="evidence" value="ECO:0007669"/>
    <property type="project" value="TreeGrafter"/>
</dbReference>
<evidence type="ECO:0000313" key="4">
    <source>
        <dbReference type="Proteomes" id="UP000766904"/>
    </source>
</evidence>
<protein>
    <recommendedName>
        <fullName evidence="5">D-inositol 3-phosphate glycosyltransferase</fullName>
    </recommendedName>
</protein>
<dbReference type="SUPFAM" id="SSF53756">
    <property type="entry name" value="UDP-Glycosyltransferase/glycogen phosphorylase"/>
    <property type="match status" value="1"/>
</dbReference>
<dbReference type="PANTHER" id="PTHR45947:SF3">
    <property type="entry name" value="SULFOQUINOVOSYL TRANSFERASE SQD2"/>
    <property type="match status" value="1"/>
</dbReference>
<dbReference type="AlphaFoldDB" id="A0A8J8TN90"/>
<feature type="domain" description="Glycosyl transferase family 1" evidence="1">
    <location>
        <begin position="214"/>
        <end position="374"/>
    </location>
</feature>
<organism evidence="3 4">
    <name type="scientific">Natronococcus pandeyae</name>
    <dbReference type="NCBI Taxonomy" id="2055836"/>
    <lineage>
        <taxon>Archaea</taxon>
        <taxon>Methanobacteriati</taxon>
        <taxon>Methanobacteriota</taxon>
        <taxon>Stenosarchaea group</taxon>
        <taxon>Halobacteria</taxon>
        <taxon>Halobacteriales</taxon>
        <taxon>Natrialbaceae</taxon>
        <taxon>Natronococcus</taxon>
    </lineage>
</organism>
<dbReference type="InterPro" id="IPR028098">
    <property type="entry name" value="Glyco_trans_4-like_N"/>
</dbReference>
<dbReference type="OrthoDB" id="132546at2157"/>
<dbReference type="InterPro" id="IPR001296">
    <property type="entry name" value="Glyco_trans_1"/>
</dbReference>
<comment type="caution">
    <text evidence="3">The sequence shown here is derived from an EMBL/GenBank/DDBJ whole genome shotgun (WGS) entry which is preliminary data.</text>
</comment>
<dbReference type="InterPro" id="IPR050194">
    <property type="entry name" value="Glycosyltransferase_grp1"/>
</dbReference>
<dbReference type="EMBL" id="PHNJ01000018">
    <property type="protein sequence ID" value="TYL36411.1"/>
    <property type="molecule type" value="Genomic_DNA"/>
</dbReference>